<evidence type="ECO:0000256" key="4">
    <source>
        <dbReference type="ARBA" id="ARBA00022475"/>
    </source>
</evidence>
<evidence type="ECO:0000313" key="10">
    <source>
        <dbReference type="EMBL" id="TFZ41573.1"/>
    </source>
</evidence>
<keyword evidence="3 8" id="KW-0813">Transport</keyword>
<feature type="transmembrane region" description="Helical" evidence="8">
    <location>
        <begin position="325"/>
        <end position="345"/>
    </location>
</feature>
<keyword evidence="8" id="KW-0406">Ion transport</keyword>
<feature type="compositionally biased region" description="Basic residues" evidence="9">
    <location>
        <begin position="1"/>
        <end position="13"/>
    </location>
</feature>
<dbReference type="CDD" id="cd12828">
    <property type="entry name" value="TmCorA-like_1"/>
    <property type="match status" value="1"/>
</dbReference>
<dbReference type="NCBIfam" id="TIGR00383">
    <property type="entry name" value="corA"/>
    <property type="match status" value="1"/>
</dbReference>
<evidence type="ECO:0000256" key="1">
    <source>
        <dbReference type="ARBA" id="ARBA00004651"/>
    </source>
</evidence>
<dbReference type="GO" id="GO:0000287">
    <property type="term" value="F:magnesium ion binding"/>
    <property type="evidence" value="ECO:0007669"/>
    <property type="project" value="TreeGrafter"/>
</dbReference>
<dbReference type="FunFam" id="1.20.58.340:FF:000012">
    <property type="entry name" value="Magnesium transport protein CorA"/>
    <property type="match status" value="1"/>
</dbReference>
<dbReference type="GO" id="GO:0005886">
    <property type="term" value="C:plasma membrane"/>
    <property type="evidence" value="ECO:0007669"/>
    <property type="project" value="UniProtKB-SubCell"/>
</dbReference>
<dbReference type="InterPro" id="IPR002523">
    <property type="entry name" value="MgTranspt_CorA/ZnTranspt_ZntB"/>
</dbReference>
<dbReference type="GO" id="GO:0050897">
    <property type="term" value="F:cobalt ion binding"/>
    <property type="evidence" value="ECO:0007669"/>
    <property type="project" value="TreeGrafter"/>
</dbReference>
<evidence type="ECO:0000256" key="3">
    <source>
        <dbReference type="ARBA" id="ARBA00022448"/>
    </source>
</evidence>
<organism evidence="10 11">
    <name type="scientific">Soehngenia longivitae</name>
    <dbReference type="NCBI Taxonomy" id="2562294"/>
    <lineage>
        <taxon>Bacteria</taxon>
        <taxon>Bacillati</taxon>
        <taxon>Bacillota</taxon>
        <taxon>Tissierellia</taxon>
        <taxon>Tissierellales</taxon>
        <taxon>Tissierellaceae</taxon>
        <taxon>Soehngenia</taxon>
    </lineage>
</organism>
<keyword evidence="5 8" id="KW-0812">Transmembrane</keyword>
<keyword evidence="11" id="KW-1185">Reference proteome</keyword>
<dbReference type="Gene3D" id="3.30.460.20">
    <property type="entry name" value="CorA soluble domain-like"/>
    <property type="match status" value="1"/>
</dbReference>
<gene>
    <name evidence="8 10" type="primary">corA</name>
    <name evidence="10" type="ORF">E4100_00045</name>
</gene>
<comment type="function">
    <text evidence="8">Mediates influx of magnesium ions.</text>
</comment>
<dbReference type="InterPro" id="IPR045861">
    <property type="entry name" value="CorA_cytoplasmic_dom"/>
</dbReference>
<keyword evidence="6 8" id="KW-1133">Transmembrane helix</keyword>
<evidence type="ECO:0000256" key="9">
    <source>
        <dbReference type="SAM" id="MobiDB-lite"/>
    </source>
</evidence>
<dbReference type="Pfam" id="PF01544">
    <property type="entry name" value="CorA"/>
    <property type="match status" value="1"/>
</dbReference>
<dbReference type="Gene3D" id="1.20.58.340">
    <property type="entry name" value="Magnesium transport protein CorA, transmembrane region"/>
    <property type="match status" value="2"/>
</dbReference>
<evidence type="ECO:0000256" key="8">
    <source>
        <dbReference type="RuleBase" id="RU362010"/>
    </source>
</evidence>
<keyword evidence="7 8" id="KW-0472">Membrane</keyword>
<name>A0A4Z0D9N7_9FIRM</name>
<keyword evidence="4 8" id="KW-1003">Cell membrane</keyword>
<protein>
    <recommendedName>
        <fullName evidence="8">Magnesium transport protein CorA</fullName>
    </recommendedName>
</protein>
<comment type="caution">
    <text evidence="10">The sequence shown here is derived from an EMBL/GenBank/DDBJ whole genome shotgun (WGS) entry which is preliminary data.</text>
</comment>
<evidence type="ECO:0000256" key="7">
    <source>
        <dbReference type="ARBA" id="ARBA00023136"/>
    </source>
</evidence>
<dbReference type="GO" id="GO:0015095">
    <property type="term" value="F:magnesium ion transmembrane transporter activity"/>
    <property type="evidence" value="ECO:0007669"/>
    <property type="project" value="UniProtKB-UniRule"/>
</dbReference>
<comment type="subcellular location">
    <subcellularLocation>
        <location evidence="1">Cell membrane</location>
        <topology evidence="1">Multi-pass membrane protein</topology>
    </subcellularLocation>
    <subcellularLocation>
        <location evidence="8">Membrane</location>
        <topology evidence="8">Multi-pass membrane protein</topology>
    </subcellularLocation>
</comment>
<evidence type="ECO:0000313" key="11">
    <source>
        <dbReference type="Proteomes" id="UP000298381"/>
    </source>
</evidence>
<dbReference type="InterPro" id="IPR004488">
    <property type="entry name" value="Mg/Co-transport_prot_CorA"/>
</dbReference>
<accession>A0A4Z0D9N7</accession>
<reference evidence="10 11" key="1">
    <citation type="submission" date="2019-03" db="EMBL/GenBank/DDBJ databases">
        <title>Draft genome sequence data and analysis of a Fermenting Bacterium, Soehngenia longevitae strain 1933PT, isolated from petroleum reservoir in Azerbaijan.</title>
        <authorList>
            <person name="Grouzdev D.S."/>
            <person name="Bidzhieva S.K."/>
            <person name="Sokolova D.S."/>
            <person name="Tourova T.P."/>
            <person name="Poltaraus A.B."/>
            <person name="Nazina T.N."/>
        </authorList>
    </citation>
    <scope>NUCLEOTIDE SEQUENCE [LARGE SCALE GENOMIC DNA]</scope>
    <source>
        <strain evidence="10 11">1933P</strain>
    </source>
</reference>
<evidence type="ECO:0000256" key="5">
    <source>
        <dbReference type="ARBA" id="ARBA00022692"/>
    </source>
</evidence>
<feature type="region of interest" description="Disordered" evidence="9">
    <location>
        <begin position="1"/>
        <end position="24"/>
    </location>
</feature>
<dbReference type="OrthoDB" id="9803416at2"/>
<evidence type="ECO:0000256" key="6">
    <source>
        <dbReference type="ARBA" id="ARBA00022989"/>
    </source>
</evidence>
<comment type="similarity">
    <text evidence="2 8">Belongs to the CorA metal ion transporter (MIT) (TC 1.A.35) family.</text>
</comment>
<dbReference type="AlphaFoldDB" id="A0A4Z0D9N7"/>
<keyword evidence="8" id="KW-0460">Magnesium</keyword>
<dbReference type="InterPro" id="IPR045863">
    <property type="entry name" value="CorA_TM1_TM2"/>
</dbReference>
<dbReference type="Proteomes" id="UP000298381">
    <property type="component" value="Unassembled WGS sequence"/>
</dbReference>
<dbReference type="SUPFAM" id="SSF143865">
    <property type="entry name" value="CorA soluble domain-like"/>
    <property type="match status" value="1"/>
</dbReference>
<sequence length="351" mass="41119">MMKNKKNYYKKKQQPPGTLVYTGDQSDDSQELHLITYNKDKIVHKKIKTIDEFINEENLGIKWLDVIGLANVHSIEEIGQKLKIHRLILEDILNTRQRAKLEDYDDSLFLVIKKLSLLEGIEIDAKQISIIIKENMVITFQEYDEDAFKLIKKRLEEGAHVRALGADDLTYAIVDSIVDGYFDVMEILSEEIDKTENELMDDPKKEILNRIYSLKRQIVFFRNTVWPVRDIANTLSRGEIKLIDQKTSYYFRDVYDHSIQVIELIETYRDTISGMMDIYLSSISSKTNEVMKILTIFSAIFIPLTFLAGVYGMNFIYFPELKWRYGYLGFWIVSILITAAMIKYLKSKKWL</sequence>
<dbReference type="EMBL" id="SRIB01000001">
    <property type="protein sequence ID" value="TFZ41573.1"/>
    <property type="molecule type" value="Genomic_DNA"/>
</dbReference>
<evidence type="ECO:0000256" key="2">
    <source>
        <dbReference type="ARBA" id="ARBA00009765"/>
    </source>
</evidence>
<dbReference type="PANTHER" id="PTHR46494:SF1">
    <property type="entry name" value="CORA FAMILY METAL ION TRANSPORTER (EUROFUNG)"/>
    <property type="match status" value="1"/>
</dbReference>
<proteinExistence type="inferred from homology"/>
<dbReference type="SUPFAM" id="SSF144083">
    <property type="entry name" value="Magnesium transport protein CorA, transmembrane region"/>
    <property type="match status" value="1"/>
</dbReference>
<dbReference type="PANTHER" id="PTHR46494">
    <property type="entry name" value="CORA FAMILY METAL ION TRANSPORTER (EUROFUNG)"/>
    <property type="match status" value="1"/>
</dbReference>
<feature type="transmembrane region" description="Helical" evidence="8">
    <location>
        <begin position="293"/>
        <end position="313"/>
    </location>
</feature>
<dbReference type="GO" id="GO:0015087">
    <property type="term" value="F:cobalt ion transmembrane transporter activity"/>
    <property type="evidence" value="ECO:0007669"/>
    <property type="project" value="UniProtKB-UniRule"/>
</dbReference>